<protein>
    <submittedName>
        <fullName evidence="5">Sugar phosphate isomerase YwlF</fullName>
        <ecNumber evidence="5">5.3.1.-</ecNumber>
    </submittedName>
</protein>
<dbReference type="InterPro" id="IPR003500">
    <property type="entry name" value="RpiB_LacA_LacB"/>
</dbReference>
<evidence type="ECO:0000256" key="4">
    <source>
        <dbReference type="PIRSR" id="PIRSR005384-2"/>
    </source>
</evidence>
<gene>
    <name evidence="5" type="primary">ywlF</name>
    <name evidence="5" type="ORF">MM817_01635</name>
</gene>
<proteinExistence type="inferred from homology"/>
<evidence type="ECO:0000256" key="2">
    <source>
        <dbReference type="ARBA" id="ARBA00023235"/>
    </source>
</evidence>
<dbReference type="GO" id="GO:0016861">
    <property type="term" value="F:intramolecular oxidoreductase activity, interconverting aldoses and ketoses"/>
    <property type="evidence" value="ECO:0007669"/>
    <property type="project" value="UniProtKB-ARBA"/>
</dbReference>
<dbReference type="PANTHER" id="PTHR43732:SF1">
    <property type="entry name" value="RIBOSE 5-PHOSPHATE ISOMERASE"/>
    <property type="match status" value="1"/>
</dbReference>
<keyword evidence="2 5" id="KW-0413">Isomerase</keyword>
<dbReference type="InterPro" id="IPR051812">
    <property type="entry name" value="SPI_LacAB/RpiB"/>
</dbReference>
<accession>A0A9X1VAX1</accession>
<feature type="active site" description="Proton acceptor" evidence="3">
    <location>
        <position position="69"/>
    </location>
</feature>
<feature type="binding site" evidence="4">
    <location>
        <position position="140"/>
    </location>
    <ligand>
        <name>D-ribulose 5-phosphate</name>
        <dbReference type="ChEBI" id="CHEBI:58121"/>
    </ligand>
</feature>
<evidence type="ECO:0000313" key="5">
    <source>
        <dbReference type="EMBL" id="MCI0183358.1"/>
    </source>
</evidence>
<evidence type="ECO:0000313" key="6">
    <source>
        <dbReference type="Proteomes" id="UP001139263"/>
    </source>
</evidence>
<name>A0A9X1VAX1_9BACL</name>
<dbReference type="AlphaFoldDB" id="A0A9X1VAX1"/>
<dbReference type="InterPro" id="IPR036569">
    <property type="entry name" value="RpiB_LacA_LacB_sf"/>
</dbReference>
<dbReference type="SUPFAM" id="SSF89623">
    <property type="entry name" value="Ribose/Galactose isomerase RpiB/AlsB"/>
    <property type="match status" value="1"/>
</dbReference>
<feature type="binding site" evidence="4">
    <location>
        <begin position="70"/>
        <end position="74"/>
    </location>
    <ligand>
        <name>D-ribulose 5-phosphate</name>
        <dbReference type="ChEBI" id="CHEBI:58121"/>
    </ligand>
</feature>
<dbReference type="NCBIfam" id="NF004051">
    <property type="entry name" value="PRK05571.1"/>
    <property type="match status" value="1"/>
</dbReference>
<dbReference type="PANTHER" id="PTHR43732">
    <property type="entry name" value="RIBOSE 5-PHOSPHATE ISOMERASE-RELATED"/>
    <property type="match status" value="1"/>
</dbReference>
<feature type="binding site" evidence="4">
    <location>
        <position position="136"/>
    </location>
    <ligand>
        <name>D-ribulose 5-phosphate</name>
        <dbReference type="ChEBI" id="CHEBI:58121"/>
    </ligand>
</feature>
<dbReference type="NCBIfam" id="TIGR00689">
    <property type="entry name" value="rpiB_lacA_lacB"/>
    <property type="match status" value="1"/>
</dbReference>
<feature type="binding site" evidence="4">
    <location>
        <position position="113"/>
    </location>
    <ligand>
        <name>D-ribulose 5-phosphate</name>
        <dbReference type="ChEBI" id="CHEBI:58121"/>
    </ligand>
</feature>
<comment type="caution">
    <text evidence="5">The sequence shown here is derived from an EMBL/GenBank/DDBJ whole genome shotgun (WGS) entry which is preliminary data.</text>
</comment>
<evidence type="ECO:0000256" key="3">
    <source>
        <dbReference type="PIRSR" id="PIRSR005384-1"/>
    </source>
</evidence>
<sequence length="161" mass="17657">MTESMRIAIASDHGGYALKQELLMRLKDVAHEWTDFGCDSEASVDYPDYAIAVAKRVASGEFERGILLCGTGLGMCITANKIPGIRAATVHDIFSAEATRAHNDCNILTMGGRVIEPALAEKIVRIWLETPYEGGRHARRLEKIEALEHEVQDAMQSGNSL</sequence>
<feature type="binding site" evidence="4">
    <location>
        <position position="103"/>
    </location>
    <ligand>
        <name>D-ribulose 5-phosphate</name>
        <dbReference type="ChEBI" id="CHEBI:58121"/>
    </ligand>
</feature>
<comment type="similarity">
    <text evidence="1">Belongs to the LacAB/RpiB family.</text>
</comment>
<dbReference type="InterPro" id="IPR004785">
    <property type="entry name" value="RpiB"/>
</dbReference>
<dbReference type="NCBIfam" id="TIGR01120">
    <property type="entry name" value="rpiB"/>
    <property type="match status" value="1"/>
</dbReference>
<dbReference type="EMBL" id="JALBUF010000004">
    <property type="protein sequence ID" value="MCI0183358.1"/>
    <property type="molecule type" value="Genomic_DNA"/>
</dbReference>
<dbReference type="PIRSF" id="PIRSF005384">
    <property type="entry name" value="RpiB_LacA_B"/>
    <property type="match status" value="1"/>
</dbReference>
<feature type="binding site" evidence="4">
    <location>
        <begin position="12"/>
        <end position="13"/>
    </location>
    <ligand>
        <name>D-ribulose 5-phosphate</name>
        <dbReference type="ChEBI" id="CHEBI:58121"/>
    </ligand>
</feature>
<feature type="active site" description="Proton donor" evidence="3">
    <location>
        <position position="102"/>
    </location>
</feature>
<dbReference type="GO" id="GO:0005975">
    <property type="term" value="P:carbohydrate metabolic process"/>
    <property type="evidence" value="ECO:0007669"/>
    <property type="project" value="InterPro"/>
</dbReference>
<dbReference type="EC" id="5.3.1.-" evidence="5"/>
<evidence type="ECO:0000256" key="1">
    <source>
        <dbReference type="ARBA" id="ARBA00008754"/>
    </source>
</evidence>
<reference evidence="5" key="1">
    <citation type="submission" date="2022-03" db="EMBL/GenBank/DDBJ databases">
        <title>Draft Genome Sequence of Firmicute Strain S0AB, a Heterotrophic Iron/Sulfur-Oxidizing Extreme Acidophile.</title>
        <authorList>
            <person name="Vergara E."/>
            <person name="Pakostova E."/>
            <person name="Johnson D.B."/>
            <person name="Holmes D.S."/>
        </authorList>
    </citation>
    <scope>NUCLEOTIDE SEQUENCE</scope>
    <source>
        <strain evidence="5">S0AB</strain>
    </source>
</reference>
<keyword evidence="6" id="KW-1185">Reference proteome</keyword>
<dbReference type="Proteomes" id="UP001139263">
    <property type="component" value="Unassembled WGS sequence"/>
</dbReference>
<dbReference type="Pfam" id="PF02502">
    <property type="entry name" value="LacAB_rpiB"/>
    <property type="match status" value="1"/>
</dbReference>
<dbReference type="Gene3D" id="3.40.1400.10">
    <property type="entry name" value="Sugar-phosphate isomerase, RpiB/LacA/LacB"/>
    <property type="match status" value="1"/>
</dbReference>
<organism evidence="5 6">
    <name type="scientific">Sulfoacidibacillus ferrooxidans</name>
    <dbReference type="NCBI Taxonomy" id="2005001"/>
    <lineage>
        <taxon>Bacteria</taxon>
        <taxon>Bacillati</taxon>
        <taxon>Bacillota</taxon>
        <taxon>Bacilli</taxon>
        <taxon>Bacillales</taxon>
        <taxon>Alicyclobacillaceae</taxon>
        <taxon>Sulfoacidibacillus</taxon>
    </lineage>
</organism>